<dbReference type="GO" id="GO:0003700">
    <property type="term" value="F:DNA-binding transcription factor activity"/>
    <property type="evidence" value="ECO:0007669"/>
    <property type="project" value="TreeGrafter"/>
</dbReference>
<dbReference type="Proteomes" id="UP000245396">
    <property type="component" value="Unassembled WGS sequence"/>
</dbReference>
<evidence type="ECO:0000313" key="7">
    <source>
        <dbReference type="Proteomes" id="UP000245396"/>
    </source>
</evidence>
<dbReference type="InterPro" id="IPR036388">
    <property type="entry name" value="WH-like_DNA-bd_sf"/>
</dbReference>
<keyword evidence="3" id="KW-0804">Transcription</keyword>
<accession>A0A316C9F4</accession>
<comment type="caution">
    <text evidence="6">The sequence shown here is derived from an EMBL/GenBank/DDBJ whole genome shotgun (WGS) entry which is preliminary data.</text>
</comment>
<dbReference type="InterPro" id="IPR036390">
    <property type="entry name" value="WH_DNA-bd_sf"/>
</dbReference>
<dbReference type="PROSITE" id="PS51078">
    <property type="entry name" value="ICLR_ED"/>
    <property type="match status" value="1"/>
</dbReference>
<dbReference type="EMBL" id="QGGG01000001">
    <property type="protein sequence ID" value="PWJ86300.1"/>
    <property type="molecule type" value="Genomic_DNA"/>
</dbReference>
<keyword evidence="1" id="KW-0805">Transcription regulation</keyword>
<reference evidence="6 7" key="1">
    <citation type="submission" date="2018-05" db="EMBL/GenBank/DDBJ databases">
        <title>Genomic Encyclopedia of Type Strains, Phase IV (KMG-IV): sequencing the most valuable type-strain genomes for metagenomic binning, comparative biology and taxonomic classification.</title>
        <authorList>
            <person name="Goeker M."/>
        </authorList>
    </citation>
    <scope>NUCLEOTIDE SEQUENCE [LARGE SCALE GENOMIC DNA]</scope>
    <source>
        <strain evidence="6 7">DSM 6986</strain>
    </source>
</reference>
<dbReference type="InterPro" id="IPR005471">
    <property type="entry name" value="Tscrpt_reg_IclR_N"/>
</dbReference>
<dbReference type="OrthoDB" id="6057486at2"/>
<dbReference type="Pfam" id="PF09339">
    <property type="entry name" value="HTH_IclR"/>
    <property type="match status" value="1"/>
</dbReference>
<organism evidence="6 7">
    <name type="scientific">Pseudaminobacter salicylatoxidans</name>
    <dbReference type="NCBI Taxonomy" id="93369"/>
    <lineage>
        <taxon>Bacteria</taxon>
        <taxon>Pseudomonadati</taxon>
        <taxon>Pseudomonadota</taxon>
        <taxon>Alphaproteobacteria</taxon>
        <taxon>Hyphomicrobiales</taxon>
        <taxon>Phyllobacteriaceae</taxon>
        <taxon>Pseudaminobacter</taxon>
    </lineage>
</organism>
<keyword evidence="2" id="KW-0238">DNA-binding</keyword>
<dbReference type="PANTHER" id="PTHR30136:SF35">
    <property type="entry name" value="HTH-TYPE TRANSCRIPTIONAL REGULATOR RV1719"/>
    <property type="match status" value="1"/>
</dbReference>
<gene>
    <name evidence="6" type="ORF">C7441_101180</name>
</gene>
<sequence length="245" mass="27131">MRVRQIDNVLDLFEIYARERSPLTLTALSEALGIPKSSTFNVIETLVSRGFLYETKPRGGYYPTQRLLELARSMMDGDPLTARIHGQLEALAAATGETAVLSAREQDDVVYVDVVESTAPIRYFAKIGERRPIYTTSSGKAILTTYDPAERADILQALRYLPYQSATKKDARELAADLEVSTMRGWCEDLAESTPDVMGLGVPVVTGGRRFGLAVAGPIYRMRDNREALVRHLRATASRISDTDV</sequence>
<dbReference type="Gene3D" id="3.30.450.40">
    <property type="match status" value="1"/>
</dbReference>
<dbReference type="SMART" id="SM00346">
    <property type="entry name" value="HTH_ICLR"/>
    <property type="match status" value="1"/>
</dbReference>
<dbReference type="SUPFAM" id="SSF55781">
    <property type="entry name" value="GAF domain-like"/>
    <property type="match status" value="1"/>
</dbReference>
<evidence type="ECO:0000313" key="6">
    <source>
        <dbReference type="EMBL" id="PWJ86300.1"/>
    </source>
</evidence>
<feature type="domain" description="IclR-ED" evidence="5">
    <location>
        <begin position="66"/>
        <end position="245"/>
    </location>
</feature>
<evidence type="ECO:0000256" key="1">
    <source>
        <dbReference type="ARBA" id="ARBA00023015"/>
    </source>
</evidence>
<dbReference type="PANTHER" id="PTHR30136">
    <property type="entry name" value="HELIX-TURN-HELIX TRANSCRIPTIONAL REGULATOR, ICLR FAMILY"/>
    <property type="match status" value="1"/>
</dbReference>
<dbReference type="InterPro" id="IPR050707">
    <property type="entry name" value="HTH_MetabolicPath_Reg"/>
</dbReference>
<protein>
    <submittedName>
        <fullName evidence="6">IclR family transcriptional regulator</fullName>
    </submittedName>
</protein>
<proteinExistence type="predicted"/>
<dbReference type="GO" id="GO:0003677">
    <property type="term" value="F:DNA binding"/>
    <property type="evidence" value="ECO:0007669"/>
    <property type="project" value="UniProtKB-KW"/>
</dbReference>
<dbReference type="SUPFAM" id="SSF46785">
    <property type="entry name" value="Winged helix' DNA-binding domain"/>
    <property type="match status" value="1"/>
</dbReference>
<evidence type="ECO:0000256" key="2">
    <source>
        <dbReference type="ARBA" id="ARBA00023125"/>
    </source>
</evidence>
<dbReference type="InterPro" id="IPR014757">
    <property type="entry name" value="Tscrpt_reg_IclR_C"/>
</dbReference>
<dbReference type="AlphaFoldDB" id="A0A316C9F4"/>
<evidence type="ECO:0000256" key="3">
    <source>
        <dbReference type="ARBA" id="ARBA00023163"/>
    </source>
</evidence>
<name>A0A316C9F4_PSESE</name>
<dbReference type="GO" id="GO:0045892">
    <property type="term" value="P:negative regulation of DNA-templated transcription"/>
    <property type="evidence" value="ECO:0007669"/>
    <property type="project" value="TreeGrafter"/>
</dbReference>
<keyword evidence="7" id="KW-1185">Reference proteome</keyword>
<dbReference type="RefSeq" id="WP_109611303.1">
    <property type="nucleotide sequence ID" value="NZ_QGGG01000001.1"/>
</dbReference>
<evidence type="ECO:0000259" key="4">
    <source>
        <dbReference type="PROSITE" id="PS51077"/>
    </source>
</evidence>
<evidence type="ECO:0000259" key="5">
    <source>
        <dbReference type="PROSITE" id="PS51078"/>
    </source>
</evidence>
<dbReference type="Pfam" id="PF01614">
    <property type="entry name" value="IclR_C"/>
    <property type="match status" value="1"/>
</dbReference>
<feature type="domain" description="HTH iclR-type" evidence="4">
    <location>
        <begin position="3"/>
        <end position="65"/>
    </location>
</feature>
<dbReference type="PROSITE" id="PS51077">
    <property type="entry name" value="HTH_ICLR"/>
    <property type="match status" value="1"/>
</dbReference>
<dbReference type="InterPro" id="IPR029016">
    <property type="entry name" value="GAF-like_dom_sf"/>
</dbReference>
<dbReference type="Gene3D" id="1.10.10.10">
    <property type="entry name" value="Winged helix-like DNA-binding domain superfamily/Winged helix DNA-binding domain"/>
    <property type="match status" value="1"/>
</dbReference>